<gene>
    <name evidence="2" type="ORF">D0469_09100</name>
</gene>
<dbReference type="InterPro" id="IPR036705">
    <property type="entry name" value="Ribosyl_crysJ1_sf"/>
</dbReference>
<evidence type="ECO:0000313" key="3">
    <source>
        <dbReference type="Proteomes" id="UP000264541"/>
    </source>
</evidence>
<feature type="binding site" evidence="1">
    <location>
        <position position="249"/>
    </location>
    <ligand>
        <name>Mg(2+)</name>
        <dbReference type="ChEBI" id="CHEBI:18420"/>
        <label>1</label>
    </ligand>
</feature>
<dbReference type="GO" id="GO:0046872">
    <property type="term" value="F:metal ion binding"/>
    <property type="evidence" value="ECO:0007669"/>
    <property type="project" value="UniProtKB-KW"/>
</dbReference>
<organism evidence="2 3">
    <name type="scientific">Peribacillus saganii</name>
    <dbReference type="NCBI Taxonomy" id="2303992"/>
    <lineage>
        <taxon>Bacteria</taxon>
        <taxon>Bacillati</taxon>
        <taxon>Bacillota</taxon>
        <taxon>Bacilli</taxon>
        <taxon>Bacillales</taxon>
        <taxon>Bacillaceae</taxon>
        <taxon>Peribacillus</taxon>
    </lineage>
</organism>
<dbReference type="SUPFAM" id="SSF101478">
    <property type="entry name" value="ADP-ribosylglycohydrolase"/>
    <property type="match status" value="1"/>
</dbReference>
<sequence>MNFMLNKIKGALFGFAIGDALGGTTEFLTKDEIKKRYGYVKEIIGGGCWNLAKGETTDDTAMTLAVARGILKNPAEAVEAIGEEFLKWYASGPKDVGIIISTVLRHFNDGNWFETAKKAHYEYLGEMTAGNGSLMRCLPIALAYKDIEEVEAITRKQSKMTHYDSKADEACIIYNRVAYHVLHGKDLKEAIRDEIKGTIYDLALNGETPTCPPSGFVVHTMHWVLYWLLNSDSYLDVVIGATNEGDDSDTIAAIAGGLAGLACGYDRLPREYVDVLLEKDEIERVSTQLGRESGA</sequence>
<comment type="caution">
    <text evidence="2">The sequence shown here is derived from an EMBL/GenBank/DDBJ whole genome shotgun (WGS) entry which is preliminary data.</text>
</comment>
<keyword evidence="3" id="KW-1185">Reference proteome</keyword>
<evidence type="ECO:0000256" key="1">
    <source>
        <dbReference type="PIRSR" id="PIRSR605502-1"/>
    </source>
</evidence>
<feature type="binding site" evidence="1">
    <location>
        <position position="57"/>
    </location>
    <ligand>
        <name>Mg(2+)</name>
        <dbReference type="ChEBI" id="CHEBI:18420"/>
        <label>1</label>
    </ligand>
</feature>
<dbReference type="Proteomes" id="UP000264541">
    <property type="component" value="Unassembled WGS sequence"/>
</dbReference>
<accession>A0A372LPI7</accession>
<keyword evidence="1" id="KW-0479">Metal-binding</keyword>
<evidence type="ECO:0000313" key="2">
    <source>
        <dbReference type="EMBL" id="RFU69512.1"/>
    </source>
</evidence>
<feature type="binding site" evidence="1">
    <location>
        <position position="250"/>
    </location>
    <ligand>
        <name>Mg(2+)</name>
        <dbReference type="ChEBI" id="CHEBI:18420"/>
        <label>1</label>
    </ligand>
</feature>
<dbReference type="OrthoDB" id="9798107at2"/>
<feature type="binding site" evidence="1">
    <location>
        <position position="59"/>
    </location>
    <ligand>
        <name>Mg(2+)</name>
        <dbReference type="ChEBI" id="CHEBI:18420"/>
        <label>1</label>
    </ligand>
</feature>
<comment type="cofactor">
    <cofactor evidence="1">
        <name>Mg(2+)</name>
        <dbReference type="ChEBI" id="CHEBI:18420"/>
    </cofactor>
    <text evidence="1">Binds 2 magnesium ions per subunit.</text>
</comment>
<feature type="binding site" evidence="1">
    <location>
        <position position="58"/>
    </location>
    <ligand>
        <name>Mg(2+)</name>
        <dbReference type="ChEBI" id="CHEBI:18420"/>
        <label>1</label>
    </ligand>
</feature>
<feature type="binding site" evidence="1">
    <location>
        <position position="247"/>
    </location>
    <ligand>
        <name>Mg(2+)</name>
        <dbReference type="ChEBI" id="CHEBI:18420"/>
        <label>1</label>
    </ligand>
</feature>
<keyword evidence="2" id="KW-0378">Hydrolase</keyword>
<dbReference type="Gene3D" id="1.10.4080.10">
    <property type="entry name" value="ADP-ribosylation/Crystallin J1"/>
    <property type="match status" value="1"/>
</dbReference>
<reference evidence="2 3" key="1">
    <citation type="submission" date="2018-08" db="EMBL/GenBank/DDBJ databases">
        <title>Bacillus chawlae sp. nov., Bacillus glennii sp. nov., and Bacillus saganii sp. nov. Isolated from the Vehicle Assembly Building at Kennedy Space Center where the Viking Spacecraft were Assembled.</title>
        <authorList>
            <person name="Seuylemezian A."/>
            <person name="Vaishampayan P."/>
        </authorList>
    </citation>
    <scope>NUCLEOTIDE SEQUENCE [LARGE SCALE GENOMIC DNA]</scope>
    <source>
        <strain evidence="2 3">V47-23a</strain>
    </source>
</reference>
<dbReference type="PANTHER" id="PTHR16222">
    <property type="entry name" value="ADP-RIBOSYLGLYCOHYDROLASE"/>
    <property type="match status" value="1"/>
</dbReference>
<dbReference type="Pfam" id="PF03747">
    <property type="entry name" value="ADP_ribosyl_GH"/>
    <property type="match status" value="1"/>
</dbReference>
<dbReference type="InterPro" id="IPR050792">
    <property type="entry name" value="ADP-ribosylglycohydrolase"/>
</dbReference>
<dbReference type="PANTHER" id="PTHR16222:SF12">
    <property type="entry name" value="ADP-RIBOSYLGLYCOHYDROLASE-RELATED"/>
    <property type="match status" value="1"/>
</dbReference>
<protein>
    <submittedName>
        <fullName evidence="2">ADP-ribosyl-[dinitrogen reductase] hydrolase</fullName>
    </submittedName>
</protein>
<keyword evidence="1" id="KW-0460">Magnesium</keyword>
<dbReference type="InterPro" id="IPR005502">
    <property type="entry name" value="Ribosyl_crysJ1"/>
</dbReference>
<proteinExistence type="predicted"/>
<dbReference type="EMBL" id="QVTE01000024">
    <property type="protein sequence ID" value="RFU69512.1"/>
    <property type="molecule type" value="Genomic_DNA"/>
</dbReference>
<dbReference type="AlphaFoldDB" id="A0A372LPI7"/>
<name>A0A372LPI7_9BACI</name>
<dbReference type="GO" id="GO:0016787">
    <property type="term" value="F:hydrolase activity"/>
    <property type="evidence" value="ECO:0007669"/>
    <property type="project" value="UniProtKB-KW"/>
</dbReference>